<dbReference type="Gene3D" id="3.40.50.12580">
    <property type="match status" value="1"/>
</dbReference>
<dbReference type="SUPFAM" id="SSF53756">
    <property type="entry name" value="UDP-Glycosyltransferase/glycogen phosphorylase"/>
    <property type="match status" value="1"/>
</dbReference>
<proteinExistence type="inferred from homology"/>
<dbReference type="Gene3D" id="3.40.50.11820">
    <property type="match status" value="1"/>
</dbReference>
<dbReference type="PANTHER" id="PTHR37316">
    <property type="entry name" value="TEICHOIC ACID GLYCEROL-PHOSPHATE PRIMASE"/>
    <property type="match status" value="1"/>
</dbReference>
<comment type="similarity">
    <text evidence="2">Belongs to the CDP-glycerol glycerophosphotransferase family.</text>
</comment>
<dbReference type="AlphaFoldDB" id="A0AAE4FGQ5"/>
<sequence length="391" mass="46429">MNKIKLILITIRNMLISLTNKPDNNIAIFSFDKNNFKFNSRSLFEYIIDNKKEDFEIKYIINDDAKRNDLIKEYGDYFITTKYKEDIKLISRAKIWITDGGFPLKTPFNHKNRILVNLWHGIPLKKVGLMGYSGINKLRVALTLKMFARHYTLFSSTSDNLAEIYSKSFLIKNSVIKTMGQPRNDKLFEEPKNLSYFIKDIPEYKKIILYAPTWRAGIYGKSWIGEDTQFFPFEDFSQTQLEQFLEENQYLLLLRPHHLQKINISESKWIRSFSSDECEEIMDVMPHFDLLITDYSSIYFDFLLLNKPIIFLPYDIETYQSQVGLNFDYNFSTPGPKPKTQNEFIHEIHQSLTNNEYFLEKRELINNYFNQVKYGSSKLIYDYIVNNLRNK</sequence>
<evidence type="ECO:0000256" key="4">
    <source>
        <dbReference type="ARBA" id="ARBA00022679"/>
    </source>
</evidence>
<evidence type="ECO:0000313" key="7">
    <source>
        <dbReference type="EMBL" id="MDS0899770.1"/>
    </source>
</evidence>
<evidence type="ECO:0000256" key="5">
    <source>
        <dbReference type="ARBA" id="ARBA00022944"/>
    </source>
</evidence>
<keyword evidence="5" id="KW-0777">Teichoic acid biosynthesis</keyword>
<comment type="caution">
    <text evidence="7">The sequence shown here is derived from an EMBL/GenBank/DDBJ whole genome shotgun (WGS) entry which is preliminary data.</text>
</comment>
<dbReference type="EMBL" id="JAPKIY010000036">
    <property type="protein sequence ID" value="MDS0899770.1"/>
    <property type="molecule type" value="Genomic_DNA"/>
</dbReference>
<dbReference type="InterPro" id="IPR043149">
    <property type="entry name" value="TagF_N"/>
</dbReference>
<accession>A0AAE4FGQ5</accession>
<reference evidence="7" key="1">
    <citation type="submission" date="2023-02" db="EMBL/GenBank/DDBJ databases">
        <title>Detection, antimicrobial susceptibility and genomic characterization of NDM-producing species of Morganellaceae, Yersiniaceae, and Enterobacteriaceae other than Klebsiella.</title>
        <authorList>
            <person name="Camargo C.H."/>
            <person name="Sacchi C.T."/>
            <person name="Campos K.R."/>
        </authorList>
    </citation>
    <scope>NUCLEOTIDE SEQUENCE</scope>
    <source>
        <strain evidence="7">1189_21</strain>
    </source>
</reference>
<dbReference type="RefSeq" id="WP_079549407.1">
    <property type="nucleotide sequence ID" value="NZ_ABMOGV020000008.1"/>
</dbReference>
<dbReference type="GO" id="GO:0047355">
    <property type="term" value="F:CDP-glycerol glycerophosphotransferase activity"/>
    <property type="evidence" value="ECO:0007669"/>
    <property type="project" value="InterPro"/>
</dbReference>
<dbReference type="InterPro" id="IPR051612">
    <property type="entry name" value="Teichoic_Acid_Biosynth"/>
</dbReference>
<dbReference type="Pfam" id="PF04464">
    <property type="entry name" value="Glyphos_transf"/>
    <property type="match status" value="1"/>
</dbReference>
<evidence type="ECO:0000313" key="8">
    <source>
        <dbReference type="Proteomes" id="UP001182247"/>
    </source>
</evidence>
<keyword evidence="4" id="KW-0808">Transferase</keyword>
<dbReference type="Proteomes" id="UP001182247">
    <property type="component" value="Unassembled WGS sequence"/>
</dbReference>
<dbReference type="InterPro" id="IPR043148">
    <property type="entry name" value="TagF_C"/>
</dbReference>
<dbReference type="GO" id="GO:0019350">
    <property type="term" value="P:teichoic acid biosynthetic process"/>
    <property type="evidence" value="ECO:0007669"/>
    <property type="project" value="UniProtKB-KW"/>
</dbReference>
<keyword evidence="3" id="KW-1003">Cell membrane</keyword>
<dbReference type="PANTHER" id="PTHR37316:SF3">
    <property type="entry name" value="TEICHOIC ACID GLYCEROL-PHOSPHATE TRANSFERASE"/>
    <property type="match status" value="1"/>
</dbReference>
<name>A0AAE4FGQ5_MORMO</name>
<evidence type="ECO:0000256" key="2">
    <source>
        <dbReference type="ARBA" id="ARBA00010488"/>
    </source>
</evidence>
<organism evidence="7 8">
    <name type="scientific">Morganella morganii</name>
    <name type="common">Proteus morganii</name>
    <dbReference type="NCBI Taxonomy" id="582"/>
    <lineage>
        <taxon>Bacteria</taxon>
        <taxon>Pseudomonadati</taxon>
        <taxon>Pseudomonadota</taxon>
        <taxon>Gammaproteobacteria</taxon>
        <taxon>Enterobacterales</taxon>
        <taxon>Morganellaceae</taxon>
        <taxon>Morganella</taxon>
    </lineage>
</organism>
<evidence type="ECO:0000256" key="6">
    <source>
        <dbReference type="ARBA" id="ARBA00023136"/>
    </source>
</evidence>
<protein>
    <submittedName>
        <fullName evidence="7">CDP-glycerol glycerophosphotransferase family protein</fullName>
    </submittedName>
</protein>
<evidence type="ECO:0000256" key="1">
    <source>
        <dbReference type="ARBA" id="ARBA00004202"/>
    </source>
</evidence>
<keyword evidence="6" id="KW-0472">Membrane</keyword>
<comment type="subcellular location">
    <subcellularLocation>
        <location evidence="1">Cell membrane</location>
        <topology evidence="1">Peripheral membrane protein</topology>
    </subcellularLocation>
</comment>
<evidence type="ECO:0000256" key="3">
    <source>
        <dbReference type="ARBA" id="ARBA00022475"/>
    </source>
</evidence>
<dbReference type="GO" id="GO:0005886">
    <property type="term" value="C:plasma membrane"/>
    <property type="evidence" value="ECO:0007669"/>
    <property type="project" value="UniProtKB-SubCell"/>
</dbReference>
<dbReference type="InterPro" id="IPR007554">
    <property type="entry name" value="Glycerophosphate_synth"/>
</dbReference>
<gene>
    <name evidence="7" type="ORF">OSC06_17580</name>
</gene>